<accession>A0A9P6CND0</accession>
<gene>
    <name evidence="2" type="ORF">BDN70DRAFT_885917</name>
</gene>
<feature type="compositionally biased region" description="Acidic residues" evidence="1">
    <location>
        <begin position="295"/>
        <end position="312"/>
    </location>
</feature>
<feature type="region of interest" description="Disordered" evidence="1">
    <location>
        <begin position="33"/>
        <end position="148"/>
    </location>
</feature>
<dbReference type="Proteomes" id="UP000807469">
    <property type="component" value="Unassembled WGS sequence"/>
</dbReference>
<feature type="compositionally biased region" description="Low complexity" evidence="1">
    <location>
        <begin position="38"/>
        <end position="53"/>
    </location>
</feature>
<dbReference type="AlphaFoldDB" id="A0A9P6CND0"/>
<feature type="compositionally biased region" description="Acidic residues" evidence="1">
    <location>
        <begin position="390"/>
        <end position="404"/>
    </location>
</feature>
<organism evidence="2 3">
    <name type="scientific">Pholiota conissans</name>
    <dbReference type="NCBI Taxonomy" id="109636"/>
    <lineage>
        <taxon>Eukaryota</taxon>
        <taxon>Fungi</taxon>
        <taxon>Dikarya</taxon>
        <taxon>Basidiomycota</taxon>
        <taxon>Agaricomycotina</taxon>
        <taxon>Agaricomycetes</taxon>
        <taxon>Agaricomycetidae</taxon>
        <taxon>Agaricales</taxon>
        <taxon>Agaricineae</taxon>
        <taxon>Strophariaceae</taxon>
        <taxon>Pholiota</taxon>
    </lineage>
</organism>
<dbReference type="OrthoDB" id="2564465at2759"/>
<reference evidence="2" key="1">
    <citation type="submission" date="2020-11" db="EMBL/GenBank/DDBJ databases">
        <authorList>
            <consortium name="DOE Joint Genome Institute"/>
            <person name="Ahrendt S."/>
            <person name="Riley R."/>
            <person name="Andreopoulos W."/>
            <person name="Labutti K."/>
            <person name="Pangilinan J."/>
            <person name="Ruiz-Duenas F.J."/>
            <person name="Barrasa J.M."/>
            <person name="Sanchez-Garcia M."/>
            <person name="Camarero S."/>
            <person name="Miyauchi S."/>
            <person name="Serrano A."/>
            <person name="Linde D."/>
            <person name="Babiker R."/>
            <person name="Drula E."/>
            <person name="Ayuso-Fernandez I."/>
            <person name="Pacheco R."/>
            <person name="Padilla G."/>
            <person name="Ferreira P."/>
            <person name="Barriuso J."/>
            <person name="Kellner H."/>
            <person name="Castanera R."/>
            <person name="Alfaro M."/>
            <person name="Ramirez L."/>
            <person name="Pisabarro A.G."/>
            <person name="Kuo A."/>
            <person name="Tritt A."/>
            <person name="Lipzen A."/>
            <person name="He G."/>
            <person name="Yan M."/>
            <person name="Ng V."/>
            <person name="Cullen D."/>
            <person name="Martin F."/>
            <person name="Rosso M.-N."/>
            <person name="Henrissat B."/>
            <person name="Hibbett D."/>
            <person name="Martinez A.T."/>
            <person name="Grigoriev I.V."/>
        </authorList>
    </citation>
    <scope>NUCLEOTIDE SEQUENCE</scope>
    <source>
        <strain evidence="2">CIRM-BRFM 674</strain>
    </source>
</reference>
<name>A0A9P6CND0_9AGAR</name>
<keyword evidence="3" id="KW-1185">Reference proteome</keyword>
<feature type="compositionally biased region" description="Polar residues" evidence="1">
    <location>
        <begin position="131"/>
        <end position="148"/>
    </location>
</feature>
<feature type="compositionally biased region" description="Polar residues" evidence="1">
    <location>
        <begin position="227"/>
        <end position="248"/>
    </location>
</feature>
<evidence type="ECO:0000313" key="3">
    <source>
        <dbReference type="Proteomes" id="UP000807469"/>
    </source>
</evidence>
<proteinExistence type="predicted"/>
<feature type="compositionally biased region" description="Low complexity" evidence="1">
    <location>
        <begin position="187"/>
        <end position="204"/>
    </location>
</feature>
<feature type="region of interest" description="Disordered" evidence="1">
    <location>
        <begin position="165"/>
        <end position="453"/>
    </location>
</feature>
<feature type="compositionally biased region" description="Low complexity" evidence="1">
    <location>
        <begin position="262"/>
        <end position="292"/>
    </location>
</feature>
<feature type="compositionally biased region" description="Basic residues" evidence="1">
    <location>
        <begin position="54"/>
        <end position="67"/>
    </location>
</feature>
<feature type="compositionally biased region" description="Basic and acidic residues" evidence="1">
    <location>
        <begin position="328"/>
        <end position="349"/>
    </location>
</feature>
<evidence type="ECO:0000313" key="2">
    <source>
        <dbReference type="EMBL" id="KAF9473376.1"/>
    </source>
</evidence>
<sequence>MGSAQSSYITPEAAITALAVVGAVALGYTQIPTSAKDATPGGAQAPAAGAASQKKGKNAKVKGKAKLNAHEAESAAPSPDASVLGPATPASVAASVSLPGQFDEEKESAPTSGGGATKKNKKKGKKAATSVAETNTNTPGGATPSLDQSVSASIDYLNASEIDLLAHKIPVKADGEGKKKKKKGKGKAATPSATSPSTSTTLPPVQAPTPKASEPVPKATKMPKTQPAATSTLVGPTVSSTSLDTDGSWTRVGAPRRTKGGAVAASASAEVSAAEQTTPSGTGTSSPVVSRSTAEEEDGDEEDEDEEEEAKPEEEREFLLSAAARAGGENRKTLAERLVPKPRKTHVEDMLTTPDYPTLARVVRVKPRPDEKPADGFTWGDYEDVRTGDDADGEGGAGEDDDEGWGVVTSRKSKRLPSGTAATPAHKATKASETLTKKQRQNQQRNEDAKAARAAVEAERLAVLAKHKRELEAEKLKEQFGAGKGGKKSKESGGMVASVDASGRLVWE</sequence>
<feature type="region of interest" description="Disordered" evidence="1">
    <location>
        <begin position="476"/>
        <end position="508"/>
    </location>
</feature>
<protein>
    <submittedName>
        <fullName evidence="2">Uncharacterized protein</fullName>
    </submittedName>
</protein>
<comment type="caution">
    <text evidence="2">The sequence shown here is derived from an EMBL/GenBank/DDBJ whole genome shotgun (WGS) entry which is preliminary data.</text>
</comment>
<dbReference type="EMBL" id="MU155448">
    <property type="protein sequence ID" value="KAF9473376.1"/>
    <property type="molecule type" value="Genomic_DNA"/>
</dbReference>
<evidence type="ECO:0000256" key="1">
    <source>
        <dbReference type="SAM" id="MobiDB-lite"/>
    </source>
</evidence>